<evidence type="ECO:0008006" key="4">
    <source>
        <dbReference type="Google" id="ProtNLM"/>
    </source>
</evidence>
<dbReference type="PROSITE" id="PS51257">
    <property type="entry name" value="PROKAR_LIPOPROTEIN"/>
    <property type="match status" value="1"/>
</dbReference>
<feature type="compositionally biased region" description="Low complexity" evidence="1">
    <location>
        <begin position="214"/>
        <end position="250"/>
    </location>
</feature>
<name>A0ABT0UL26_9ACTN</name>
<evidence type="ECO:0000313" key="3">
    <source>
        <dbReference type="Proteomes" id="UP001431429"/>
    </source>
</evidence>
<reference evidence="2" key="1">
    <citation type="submission" date="2022-06" db="EMBL/GenBank/DDBJ databases">
        <title>Genome public.</title>
        <authorList>
            <person name="Sun Q."/>
        </authorList>
    </citation>
    <scope>NUCLEOTIDE SEQUENCE</scope>
    <source>
        <strain evidence="2">CWNU-1</strain>
    </source>
</reference>
<protein>
    <recommendedName>
        <fullName evidence="4">Lipoprotein</fullName>
    </recommendedName>
</protein>
<sequence>MTDQVRGARTKRTVAILAALLGVLTLGGCGIRPTQVPVDGGPAPSRVPCEVNGENITQQTAPQDAPVRVYLVCASQLEPVDRTAEIPETKTVDGRVQIAQALLAELQQEPTAAEREAGFATYVRGPIAVSGQRRSDPDGTLRLSRQPEDLPAAALAQIVCTFAESQASATGGAVILGGPGEYAPRGYGCTGKTKDRPEDVLPTVGPLPSPAPSRPSSSGNAQSSTSQSGTVAGWGAPSSAPGASGSDAQR</sequence>
<evidence type="ECO:0000256" key="1">
    <source>
        <dbReference type="SAM" id="MobiDB-lite"/>
    </source>
</evidence>
<dbReference type="Proteomes" id="UP001431429">
    <property type="component" value="Unassembled WGS sequence"/>
</dbReference>
<dbReference type="RefSeq" id="WP_250919638.1">
    <property type="nucleotide sequence ID" value="NZ_JAMQAW010000010.1"/>
</dbReference>
<feature type="region of interest" description="Disordered" evidence="1">
    <location>
        <begin position="186"/>
        <end position="250"/>
    </location>
</feature>
<comment type="caution">
    <text evidence="2">The sequence shown here is derived from an EMBL/GenBank/DDBJ whole genome shotgun (WGS) entry which is preliminary data.</text>
</comment>
<organism evidence="2 3">
    <name type="scientific">Streptomyces albipurpureus</name>
    <dbReference type="NCBI Taxonomy" id="2897419"/>
    <lineage>
        <taxon>Bacteria</taxon>
        <taxon>Bacillati</taxon>
        <taxon>Actinomycetota</taxon>
        <taxon>Actinomycetes</taxon>
        <taxon>Kitasatosporales</taxon>
        <taxon>Streptomycetaceae</taxon>
        <taxon>Streptomyces</taxon>
    </lineage>
</organism>
<accession>A0ABT0UL26</accession>
<proteinExistence type="predicted"/>
<keyword evidence="3" id="KW-1185">Reference proteome</keyword>
<dbReference type="EMBL" id="JAMQAW010000010">
    <property type="protein sequence ID" value="MCM2389307.1"/>
    <property type="molecule type" value="Genomic_DNA"/>
</dbReference>
<gene>
    <name evidence="2" type="ORF">NBG84_13540</name>
</gene>
<evidence type="ECO:0000313" key="2">
    <source>
        <dbReference type="EMBL" id="MCM2389307.1"/>
    </source>
</evidence>